<evidence type="ECO:0000313" key="5">
    <source>
        <dbReference type="EMBL" id="TKI70901.1"/>
    </source>
</evidence>
<dbReference type="InterPro" id="IPR025048">
    <property type="entry name" value="DUF3987"/>
</dbReference>
<protein>
    <submittedName>
        <fullName evidence="5">DUF3987 domain-containing protein</fullName>
    </submittedName>
</protein>
<dbReference type="Proteomes" id="UP000309561">
    <property type="component" value="Unassembled WGS sequence"/>
</dbReference>
<dbReference type="EMBL" id="SZPX01000001">
    <property type="protein sequence ID" value="TKI70901.1"/>
    <property type="molecule type" value="Genomic_DNA"/>
</dbReference>
<dbReference type="PANTHER" id="PTHR30153">
    <property type="entry name" value="REPLICATIVE DNA HELICASE DNAB"/>
    <property type="match status" value="1"/>
</dbReference>
<sequence>MRENYNIYDEQAEYAVLNSIIFEPKNYSKHKDMLEPDMFFMATSKDIYKAIAELDAKGKPIDEEFIKKELEKQNKFNPEILLNILSKNPYHNILGYIKELQELHRKRAALEATTLFRNGEIDIQKLISTCTAAKNMYVTEEAQQVTKHEYKHITPFMRSLLQDLKSINDYPDSMVWAVMLPSMAGLIGARAKITNGINLTVFPVIWSMIVAPSSLAAKSTLYRKAKDCIFGDMQKEFYREYEESRVNHKTRYKEYLALPKEEKLQTDEPEPPTLKQIIFHAGGTPEAKIKSLQHNPNGGVVYFDEMKAELELTNANQAYKALKTSIFDGETYHKELVNGGTIILYSPILSEVGLITKPWLLEVAQKNDVASGFMARYLFSVNSRHDFKPLKINENFIDTKKYSKVGEFIVEMFKNCEETITFKLSDEARLKHKEWFDEYSETVYDTETDEEATASYRLSTYVLKFMLISYIFNNAQNLIDVVASDNMLIIGKEYFDEALEIMELFRNESHKLLQLFESSNKLNFKIDDNAVKIYKKIDRSEHRKITRSEANNIRGIDKQIIDYLIETGMLISNKVDRTEYLSKP</sequence>
<gene>
    <name evidence="5" type="ORF">FCU45_00480</name>
</gene>
<accession>A0A4U2ZCI1</accession>
<evidence type="ECO:0000256" key="3">
    <source>
        <dbReference type="ARBA" id="ARBA00023125"/>
    </source>
</evidence>
<evidence type="ECO:0000256" key="1">
    <source>
        <dbReference type="ARBA" id="ARBA00022515"/>
    </source>
</evidence>
<dbReference type="InterPro" id="IPR007693">
    <property type="entry name" value="DNA_helicase_DnaB-like_N"/>
</dbReference>
<dbReference type="Pfam" id="PF13148">
    <property type="entry name" value="DUF3987"/>
    <property type="match status" value="1"/>
</dbReference>
<dbReference type="GO" id="GO:0005829">
    <property type="term" value="C:cytosol"/>
    <property type="evidence" value="ECO:0007669"/>
    <property type="project" value="TreeGrafter"/>
</dbReference>
<dbReference type="RefSeq" id="WP_137011199.1">
    <property type="nucleotide sequence ID" value="NZ_SZPX01000001.1"/>
</dbReference>
<dbReference type="Gene3D" id="1.10.860.10">
    <property type="entry name" value="DNAb Helicase, Chain A"/>
    <property type="match status" value="1"/>
</dbReference>
<evidence type="ECO:0000259" key="4">
    <source>
        <dbReference type="Pfam" id="PF00772"/>
    </source>
</evidence>
<dbReference type="Pfam" id="PF00772">
    <property type="entry name" value="DnaB"/>
    <property type="match status" value="1"/>
</dbReference>
<dbReference type="OrthoDB" id="5326290at2"/>
<name>A0A4U2ZCI1_9BACT</name>
<dbReference type="GO" id="GO:1990077">
    <property type="term" value="C:primosome complex"/>
    <property type="evidence" value="ECO:0007669"/>
    <property type="project" value="UniProtKB-KW"/>
</dbReference>
<dbReference type="GO" id="GO:0005524">
    <property type="term" value="F:ATP binding"/>
    <property type="evidence" value="ECO:0007669"/>
    <property type="project" value="InterPro"/>
</dbReference>
<dbReference type="AlphaFoldDB" id="A0A4U2ZCI1"/>
<keyword evidence="3" id="KW-0238">DNA-binding</keyword>
<organism evidence="5 6">
    <name type="scientific">Sulfurimonas crateris</name>
    <dbReference type="NCBI Taxonomy" id="2574727"/>
    <lineage>
        <taxon>Bacteria</taxon>
        <taxon>Pseudomonadati</taxon>
        <taxon>Campylobacterota</taxon>
        <taxon>Epsilonproteobacteria</taxon>
        <taxon>Campylobacterales</taxon>
        <taxon>Sulfurimonadaceae</taxon>
        <taxon>Sulfurimonas</taxon>
    </lineage>
</organism>
<dbReference type="InterPro" id="IPR036185">
    <property type="entry name" value="DNA_heli_DnaB-like_N_sf"/>
</dbReference>
<evidence type="ECO:0000313" key="6">
    <source>
        <dbReference type="Proteomes" id="UP000309561"/>
    </source>
</evidence>
<evidence type="ECO:0000256" key="2">
    <source>
        <dbReference type="ARBA" id="ARBA00022705"/>
    </source>
</evidence>
<proteinExistence type="predicted"/>
<dbReference type="GO" id="GO:0003678">
    <property type="term" value="F:DNA helicase activity"/>
    <property type="evidence" value="ECO:0007669"/>
    <property type="project" value="InterPro"/>
</dbReference>
<reference evidence="5 6" key="1">
    <citation type="submission" date="2019-04" db="EMBL/GenBank/DDBJ databases">
        <title>Sulfurimonas crateris sp. nov. a facultative anaerobic sulfur-oxidizing chemolithautotrophic bacterium isolated from a terrestrial mud vulcano.</title>
        <authorList>
            <person name="Ratnikova N.M."/>
            <person name="Slobodkin A.I."/>
            <person name="Merkel A.Y."/>
            <person name="Novikov A."/>
            <person name="Bonch-Osmolovskaya E.A."/>
            <person name="Slobodkina G.B."/>
        </authorList>
    </citation>
    <scope>NUCLEOTIDE SEQUENCE [LARGE SCALE GENOMIC DNA]</scope>
    <source>
        <strain evidence="5 6">SN118</strain>
    </source>
</reference>
<dbReference type="GO" id="GO:0006269">
    <property type="term" value="P:DNA replication, synthesis of primer"/>
    <property type="evidence" value="ECO:0007669"/>
    <property type="project" value="UniProtKB-KW"/>
</dbReference>
<dbReference type="SUPFAM" id="SSF48024">
    <property type="entry name" value="N-terminal domain of DnaB helicase"/>
    <property type="match status" value="1"/>
</dbReference>
<feature type="domain" description="DNA helicase DnaB-like N-terminal" evidence="4">
    <location>
        <begin position="8"/>
        <end position="102"/>
    </location>
</feature>
<comment type="caution">
    <text evidence="5">The sequence shown here is derived from an EMBL/GenBank/DDBJ whole genome shotgun (WGS) entry which is preliminary data.</text>
</comment>
<keyword evidence="2" id="KW-0235">DNA replication</keyword>
<dbReference type="InterPro" id="IPR016136">
    <property type="entry name" value="DNA_helicase_N/primase_C"/>
</dbReference>
<dbReference type="GO" id="GO:0003677">
    <property type="term" value="F:DNA binding"/>
    <property type="evidence" value="ECO:0007669"/>
    <property type="project" value="UniProtKB-KW"/>
</dbReference>
<keyword evidence="1" id="KW-0639">Primosome</keyword>
<dbReference type="PANTHER" id="PTHR30153:SF2">
    <property type="entry name" value="REPLICATIVE DNA HELICASE"/>
    <property type="match status" value="1"/>
</dbReference>
<keyword evidence="6" id="KW-1185">Reference proteome</keyword>